<evidence type="ECO:0000313" key="2">
    <source>
        <dbReference type="Proteomes" id="UP000295680"/>
    </source>
</evidence>
<comment type="caution">
    <text evidence="1">The sequence shown here is derived from an EMBL/GenBank/DDBJ whole genome shotgun (WGS) entry which is preliminary data.</text>
</comment>
<keyword evidence="2" id="KW-1185">Reference proteome</keyword>
<name>A0A4R2K3N2_9PSEU</name>
<evidence type="ECO:0000313" key="1">
    <source>
        <dbReference type="EMBL" id="TCO64379.1"/>
    </source>
</evidence>
<gene>
    <name evidence="1" type="ORF">EV192_101147</name>
</gene>
<dbReference type="Proteomes" id="UP000295680">
    <property type="component" value="Unassembled WGS sequence"/>
</dbReference>
<proteinExistence type="predicted"/>
<dbReference type="OrthoDB" id="4069357at2"/>
<organism evidence="1 2">
    <name type="scientific">Actinocrispum wychmicini</name>
    <dbReference type="NCBI Taxonomy" id="1213861"/>
    <lineage>
        <taxon>Bacteria</taxon>
        <taxon>Bacillati</taxon>
        <taxon>Actinomycetota</taxon>
        <taxon>Actinomycetes</taxon>
        <taxon>Pseudonocardiales</taxon>
        <taxon>Pseudonocardiaceae</taxon>
        <taxon>Actinocrispum</taxon>
    </lineage>
</organism>
<sequence length="213" mass="23232">MTGNAYEGNIPVTAEEIRAAALKHNDDYPEAAALIVAGTPMIRVIANSDPRSGRTMRVVVHPGLETPEGWVEACDPLFVGGAMVKRDGRLSSPENARRMLAARFRGVTVAIDWTSTDEIRDRCERRELDRARHQEQEKETTVNDMTALFDTTPMRQAEALRRLAVTAGVMGQGDLFAEPVADVTRVAVEPFAWPAPVGAFYSRGDLAGQAVLA</sequence>
<dbReference type="RefSeq" id="WP_132110097.1">
    <property type="nucleotide sequence ID" value="NZ_SLWS01000001.1"/>
</dbReference>
<protein>
    <submittedName>
        <fullName evidence="1">Uncharacterized protein</fullName>
    </submittedName>
</protein>
<reference evidence="1 2" key="1">
    <citation type="submission" date="2019-03" db="EMBL/GenBank/DDBJ databases">
        <title>Genomic Encyclopedia of Type Strains, Phase IV (KMG-IV): sequencing the most valuable type-strain genomes for metagenomic binning, comparative biology and taxonomic classification.</title>
        <authorList>
            <person name="Goeker M."/>
        </authorList>
    </citation>
    <scope>NUCLEOTIDE SEQUENCE [LARGE SCALE GENOMIC DNA]</scope>
    <source>
        <strain evidence="1 2">DSM 45934</strain>
    </source>
</reference>
<dbReference type="EMBL" id="SLWS01000001">
    <property type="protein sequence ID" value="TCO64379.1"/>
    <property type="molecule type" value="Genomic_DNA"/>
</dbReference>
<dbReference type="AlphaFoldDB" id="A0A4R2K3N2"/>
<accession>A0A4R2K3N2</accession>